<gene>
    <name evidence="2" type="primary">P0491D10.14</name>
</gene>
<organism evidence="2 3">
    <name type="scientific">Oryza sativa subsp. japonica</name>
    <name type="common">Rice</name>
    <dbReference type="NCBI Taxonomy" id="39947"/>
    <lineage>
        <taxon>Eukaryota</taxon>
        <taxon>Viridiplantae</taxon>
        <taxon>Streptophyta</taxon>
        <taxon>Embryophyta</taxon>
        <taxon>Tracheophyta</taxon>
        <taxon>Spermatophyta</taxon>
        <taxon>Magnoliopsida</taxon>
        <taxon>Liliopsida</taxon>
        <taxon>Poales</taxon>
        <taxon>Poaceae</taxon>
        <taxon>BOP clade</taxon>
        <taxon>Oryzoideae</taxon>
        <taxon>Oryzeae</taxon>
        <taxon>Oryzinae</taxon>
        <taxon>Oryza</taxon>
        <taxon>Oryza sativa</taxon>
    </lineage>
</organism>
<dbReference type="AlphaFoldDB" id="Q5VNG5"/>
<dbReference type="EMBL" id="AP004791">
    <property type="protein sequence ID" value="BAD69014.1"/>
    <property type="molecule type" value="Genomic_DNA"/>
</dbReference>
<evidence type="ECO:0000313" key="3">
    <source>
        <dbReference type="Proteomes" id="UP000000763"/>
    </source>
</evidence>
<evidence type="ECO:0000256" key="1">
    <source>
        <dbReference type="SAM" id="MobiDB-lite"/>
    </source>
</evidence>
<accession>Q5VNG5</accession>
<reference evidence="3" key="2">
    <citation type="journal article" date="2008" name="Nucleic Acids Res.">
        <title>The rice annotation project database (RAP-DB): 2008 update.</title>
        <authorList>
            <consortium name="The rice annotation project (RAP)"/>
        </authorList>
    </citation>
    <scope>GENOME REANNOTATION</scope>
    <source>
        <strain evidence="3">cv. Nipponbare</strain>
    </source>
</reference>
<feature type="region of interest" description="Disordered" evidence="1">
    <location>
        <begin position="65"/>
        <end position="88"/>
    </location>
</feature>
<protein>
    <submittedName>
        <fullName evidence="2">Uncharacterized protein</fullName>
    </submittedName>
</protein>
<name>Q5VNG5_ORYSJ</name>
<evidence type="ECO:0000313" key="2">
    <source>
        <dbReference type="EMBL" id="BAD69014.1"/>
    </source>
</evidence>
<sequence>MGAAEEATASAAVAVAVPALFVGQQRHLAASFDIIRTKYGWYGVKGAIKFDDGIDGCPLVDGCGETEHGGHTTSSPAPDATRTCHGSS</sequence>
<proteinExistence type="predicted"/>
<dbReference type="Proteomes" id="UP000000763">
    <property type="component" value="Chromosome 6"/>
</dbReference>
<reference evidence="3" key="1">
    <citation type="journal article" date="2005" name="Nature">
        <title>The map-based sequence of the rice genome.</title>
        <authorList>
            <consortium name="International rice genome sequencing project (IRGSP)"/>
            <person name="Matsumoto T."/>
            <person name="Wu J."/>
            <person name="Kanamori H."/>
            <person name="Katayose Y."/>
            <person name="Fujisawa M."/>
            <person name="Namiki N."/>
            <person name="Mizuno H."/>
            <person name="Yamamoto K."/>
            <person name="Antonio B.A."/>
            <person name="Baba T."/>
            <person name="Sakata K."/>
            <person name="Nagamura Y."/>
            <person name="Aoki H."/>
            <person name="Arikawa K."/>
            <person name="Arita K."/>
            <person name="Bito T."/>
            <person name="Chiden Y."/>
            <person name="Fujitsuka N."/>
            <person name="Fukunaka R."/>
            <person name="Hamada M."/>
            <person name="Harada C."/>
            <person name="Hayashi A."/>
            <person name="Hijishita S."/>
            <person name="Honda M."/>
            <person name="Hosokawa S."/>
            <person name="Ichikawa Y."/>
            <person name="Idonuma A."/>
            <person name="Iijima M."/>
            <person name="Ikeda M."/>
            <person name="Ikeno M."/>
            <person name="Ito K."/>
            <person name="Ito S."/>
            <person name="Ito T."/>
            <person name="Ito Y."/>
            <person name="Ito Y."/>
            <person name="Iwabuchi A."/>
            <person name="Kamiya K."/>
            <person name="Karasawa W."/>
            <person name="Kurita K."/>
            <person name="Katagiri S."/>
            <person name="Kikuta A."/>
            <person name="Kobayashi H."/>
            <person name="Kobayashi N."/>
            <person name="Machita K."/>
            <person name="Maehara T."/>
            <person name="Masukawa M."/>
            <person name="Mizubayashi T."/>
            <person name="Mukai Y."/>
            <person name="Nagasaki H."/>
            <person name="Nagata Y."/>
            <person name="Naito S."/>
            <person name="Nakashima M."/>
            <person name="Nakama Y."/>
            <person name="Nakamichi Y."/>
            <person name="Nakamura M."/>
            <person name="Meguro A."/>
            <person name="Negishi M."/>
            <person name="Ohta I."/>
            <person name="Ohta T."/>
            <person name="Okamoto M."/>
            <person name="Ono N."/>
            <person name="Saji S."/>
            <person name="Sakaguchi M."/>
            <person name="Sakai K."/>
            <person name="Shibata M."/>
            <person name="Shimokawa T."/>
            <person name="Song J."/>
            <person name="Takazaki Y."/>
            <person name="Terasawa K."/>
            <person name="Tsugane M."/>
            <person name="Tsuji K."/>
            <person name="Ueda S."/>
            <person name="Waki K."/>
            <person name="Yamagata H."/>
            <person name="Yamamoto M."/>
            <person name="Yamamoto S."/>
            <person name="Yamane H."/>
            <person name="Yoshiki S."/>
            <person name="Yoshihara R."/>
            <person name="Yukawa K."/>
            <person name="Zhong H."/>
            <person name="Yano M."/>
            <person name="Yuan Q."/>
            <person name="Ouyang S."/>
            <person name="Liu J."/>
            <person name="Jones K.M."/>
            <person name="Gansberger K."/>
            <person name="Moffat K."/>
            <person name="Hill J."/>
            <person name="Bera J."/>
            <person name="Fadrosh D."/>
            <person name="Jin S."/>
            <person name="Johri S."/>
            <person name="Kim M."/>
            <person name="Overton L."/>
            <person name="Reardon M."/>
            <person name="Tsitrin T."/>
            <person name="Vuong H."/>
            <person name="Weaver B."/>
            <person name="Ciecko A."/>
            <person name="Tallon L."/>
            <person name="Jackson J."/>
            <person name="Pai G."/>
            <person name="Aken S.V."/>
            <person name="Utterback T."/>
            <person name="Reidmuller S."/>
            <person name="Feldblyum T."/>
            <person name="Hsiao J."/>
            <person name="Zismann V."/>
            <person name="Iobst S."/>
            <person name="de Vazeille A.R."/>
            <person name="Buell C.R."/>
            <person name="Ying K."/>
            <person name="Li Y."/>
            <person name="Lu T."/>
            <person name="Huang Y."/>
            <person name="Zhao Q."/>
            <person name="Feng Q."/>
            <person name="Zhang L."/>
            <person name="Zhu J."/>
            <person name="Weng Q."/>
            <person name="Mu J."/>
            <person name="Lu Y."/>
            <person name="Fan D."/>
            <person name="Liu Y."/>
            <person name="Guan J."/>
            <person name="Zhang Y."/>
            <person name="Yu S."/>
            <person name="Liu X."/>
            <person name="Zhang Y."/>
            <person name="Hong G."/>
            <person name="Han B."/>
            <person name="Choisne N."/>
            <person name="Demange N."/>
            <person name="Orjeda G."/>
            <person name="Samain S."/>
            <person name="Cattolico L."/>
            <person name="Pelletier E."/>
            <person name="Couloux A."/>
            <person name="Segurens B."/>
            <person name="Wincker P."/>
            <person name="D'Hont A."/>
            <person name="Scarpelli C."/>
            <person name="Weissenbach J."/>
            <person name="Salanoubat M."/>
            <person name="Quetier F."/>
            <person name="Yu Y."/>
            <person name="Kim H.R."/>
            <person name="Rambo T."/>
            <person name="Currie J."/>
            <person name="Collura K."/>
            <person name="Luo M."/>
            <person name="Yang T."/>
            <person name="Ammiraju J.S.S."/>
            <person name="Engler F."/>
            <person name="Soderlund C."/>
            <person name="Wing R.A."/>
            <person name="Palmer L.E."/>
            <person name="de la Bastide M."/>
            <person name="Spiegel L."/>
            <person name="Nascimento L."/>
            <person name="Zutavern T."/>
            <person name="O'Shaughnessy A."/>
            <person name="Dike S."/>
            <person name="Dedhia N."/>
            <person name="Preston R."/>
            <person name="Balija V."/>
            <person name="McCombie W.R."/>
            <person name="Chow T."/>
            <person name="Chen H."/>
            <person name="Chung M."/>
            <person name="Chen C."/>
            <person name="Shaw J."/>
            <person name="Wu H."/>
            <person name="Hsiao K."/>
            <person name="Chao Y."/>
            <person name="Chu M."/>
            <person name="Cheng C."/>
            <person name="Hour A."/>
            <person name="Lee P."/>
            <person name="Lin S."/>
            <person name="Lin Y."/>
            <person name="Liou J."/>
            <person name="Liu S."/>
            <person name="Hsing Y."/>
            <person name="Raghuvanshi S."/>
            <person name="Mohanty A."/>
            <person name="Bharti A.K."/>
            <person name="Gaur A."/>
            <person name="Gupta V."/>
            <person name="Kumar D."/>
            <person name="Ravi V."/>
            <person name="Vij S."/>
            <person name="Kapur A."/>
            <person name="Khurana P."/>
            <person name="Khurana P."/>
            <person name="Khurana J.P."/>
            <person name="Tyagi A.K."/>
            <person name="Gaikwad K."/>
            <person name="Singh A."/>
            <person name="Dalal V."/>
            <person name="Srivastava S."/>
            <person name="Dixit A."/>
            <person name="Pal A.K."/>
            <person name="Ghazi I.A."/>
            <person name="Yadav M."/>
            <person name="Pandit A."/>
            <person name="Bhargava A."/>
            <person name="Sureshbabu K."/>
            <person name="Batra K."/>
            <person name="Sharma T.R."/>
            <person name="Mohapatra T."/>
            <person name="Singh N.K."/>
            <person name="Messing J."/>
            <person name="Nelson A.B."/>
            <person name="Fuks G."/>
            <person name="Kavchok S."/>
            <person name="Keizer G."/>
            <person name="Linton E."/>
            <person name="Llaca V."/>
            <person name="Song R."/>
            <person name="Tanyolac B."/>
            <person name="Young S."/>
            <person name="Ho-Il K."/>
            <person name="Hahn J.H."/>
            <person name="Sangsakoo G."/>
            <person name="Vanavichit A."/>
            <person name="de Mattos Luiz.A.T."/>
            <person name="Zimmer P.D."/>
            <person name="Malone G."/>
            <person name="Dellagostin O."/>
            <person name="de Oliveira A.C."/>
            <person name="Bevan M."/>
            <person name="Bancroft I."/>
            <person name="Minx P."/>
            <person name="Cordum H."/>
            <person name="Wilson R."/>
            <person name="Cheng Z."/>
            <person name="Jin W."/>
            <person name="Jiang J."/>
            <person name="Leong S.A."/>
            <person name="Iwama H."/>
            <person name="Gojobori T."/>
            <person name="Itoh T."/>
            <person name="Niimura Y."/>
            <person name="Fujii Y."/>
            <person name="Habara T."/>
            <person name="Sakai H."/>
            <person name="Sato Y."/>
            <person name="Wilson G."/>
            <person name="Kumar K."/>
            <person name="McCouch S."/>
            <person name="Juretic N."/>
            <person name="Hoen D."/>
            <person name="Wright S."/>
            <person name="Bruskiewich R."/>
            <person name="Bureau T."/>
            <person name="Miyao A."/>
            <person name="Hirochika H."/>
            <person name="Nishikawa T."/>
            <person name="Kadowaki K."/>
            <person name="Sugiura M."/>
            <person name="Burr B."/>
            <person name="Sasaki T."/>
        </authorList>
    </citation>
    <scope>NUCLEOTIDE SEQUENCE [LARGE SCALE GENOMIC DNA]</scope>
    <source>
        <strain evidence="3">cv. Nipponbare</strain>
    </source>
</reference>